<comment type="caution">
    <text evidence="1">The sequence shown here is derived from an EMBL/GenBank/DDBJ whole genome shotgun (WGS) entry which is preliminary data.</text>
</comment>
<organism evidence="1 2">
    <name type="scientific">Rhododendron molle</name>
    <name type="common">Chinese azalea</name>
    <name type="synonym">Azalea mollis</name>
    <dbReference type="NCBI Taxonomy" id="49168"/>
    <lineage>
        <taxon>Eukaryota</taxon>
        <taxon>Viridiplantae</taxon>
        <taxon>Streptophyta</taxon>
        <taxon>Embryophyta</taxon>
        <taxon>Tracheophyta</taxon>
        <taxon>Spermatophyta</taxon>
        <taxon>Magnoliopsida</taxon>
        <taxon>eudicotyledons</taxon>
        <taxon>Gunneridae</taxon>
        <taxon>Pentapetalae</taxon>
        <taxon>asterids</taxon>
        <taxon>Ericales</taxon>
        <taxon>Ericaceae</taxon>
        <taxon>Ericoideae</taxon>
        <taxon>Rhodoreae</taxon>
        <taxon>Rhododendron</taxon>
    </lineage>
</organism>
<proteinExistence type="predicted"/>
<name>A0ACC0N9D1_RHOML</name>
<evidence type="ECO:0000313" key="2">
    <source>
        <dbReference type="Proteomes" id="UP001062846"/>
    </source>
</evidence>
<sequence>MHFTSFYQDPVEAMKIGKFTRKSEEYSVGSKTINTTLICHVNSTYLQPSGTNGSSPEMQPSVLSASGDRSAASARSLTSLPCYRLLEPRSQGMFQLPKRHTSFLLVLVCCVQKRSGRTNA</sequence>
<accession>A0ACC0N9D1</accession>
<gene>
    <name evidence="1" type="ORF">RHMOL_Rhmol06G0044500</name>
</gene>
<protein>
    <submittedName>
        <fullName evidence="1">Uncharacterized protein</fullName>
    </submittedName>
</protein>
<evidence type="ECO:0000313" key="1">
    <source>
        <dbReference type="EMBL" id="KAI8549689.1"/>
    </source>
</evidence>
<keyword evidence="2" id="KW-1185">Reference proteome</keyword>
<dbReference type="EMBL" id="CM046393">
    <property type="protein sequence ID" value="KAI8549689.1"/>
    <property type="molecule type" value="Genomic_DNA"/>
</dbReference>
<dbReference type="Proteomes" id="UP001062846">
    <property type="component" value="Chromosome 6"/>
</dbReference>
<reference evidence="1" key="1">
    <citation type="submission" date="2022-02" db="EMBL/GenBank/DDBJ databases">
        <title>Plant Genome Project.</title>
        <authorList>
            <person name="Zhang R.-G."/>
        </authorList>
    </citation>
    <scope>NUCLEOTIDE SEQUENCE</scope>
    <source>
        <strain evidence="1">AT1</strain>
    </source>
</reference>